<keyword evidence="2 8" id="KW-0479">Metal-binding</keyword>
<keyword evidence="8" id="KW-0238">DNA-binding</keyword>
<dbReference type="SUPFAM" id="SSF47676">
    <property type="entry name" value="Conserved domain common to transcription factors TFIIS, elongin A, CRSP70"/>
    <property type="match status" value="1"/>
</dbReference>
<dbReference type="GO" id="GO:0005634">
    <property type="term" value="C:nucleus"/>
    <property type="evidence" value="ECO:0007669"/>
    <property type="project" value="UniProtKB-SubCell"/>
</dbReference>
<dbReference type="Proteomes" id="UP001320420">
    <property type="component" value="Unassembled WGS sequence"/>
</dbReference>
<name>A0AAN9UM34_9PEZI</name>
<evidence type="ECO:0000259" key="11">
    <source>
        <dbReference type="PROSITE" id="PS51319"/>
    </source>
</evidence>
<evidence type="ECO:0000313" key="14">
    <source>
        <dbReference type="Proteomes" id="UP001320420"/>
    </source>
</evidence>
<dbReference type="SUPFAM" id="SSF46942">
    <property type="entry name" value="Elongation factor TFIIS domain 2"/>
    <property type="match status" value="1"/>
</dbReference>
<dbReference type="PANTHER" id="PTHR11477">
    <property type="entry name" value="TRANSCRIPTION FACTOR S-II ZINC FINGER DOMAIN-CONTAINING PROTEIN"/>
    <property type="match status" value="1"/>
</dbReference>
<dbReference type="InterPro" id="IPR036575">
    <property type="entry name" value="TFIIS_cen_dom_sf"/>
</dbReference>
<evidence type="ECO:0000256" key="5">
    <source>
        <dbReference type="ARBA" id="ARBA00023242"/>
    </source>
</evidence>
<keyword evidence="4 8" id="KW-0862">Zinc</keyword>
<dbReference type="Pfam" id="PF01096">
    <property type="entry name" value="Zn_ribbon_TFIIS"/>
    <property type="match status" value="1"/>
</dbReference>
<proteinExistence type="inferred from homology"/>
<dbReference type="GO" id="GO:0001139">
    <property type="term" value="F:RNA polymerase II complex recruiting activity"/>
    <property type="evidence" value="ECO:0007669"/>
    <property type="project" value="TreeGrafter"/>
</dbReference>
<keyword evidence="14" id="KW-1185">Reference proteome</keyword>
<feature type="domain" description="TFIIS central" evidence="12">
    <location>
        <begin position="141"/>
        <end position="255"/>
    </location>
</feature>
<dbReference type="Pfam" id="PF08711">
    <property type="entry name" value="Med26"/>
    <property type="match status" value="1"/>
</dbReference>
<dbReference type="InterPro" id="IPR003618">
    <property type="entry name" value="TFIIS_cen_dom"/>
</dbReference>
<comment type="subcellular location">
    <subcellularLocation>
        <location evidence="1 7 8">Nucleus</location>
    </subcellularLocation>
</comment>
<keyword evidence="8" id="KW-0804">Transcription</keyword>
<dbReference type="Gene3D" id="1.20.930.10">
    <property type="entry name" value="Conserved domain common to transcription factors TFIIS, elongin A, CRSP70"/>
    <property type="match status" value="1"/>
</dbReference>
<evidence type="ECO:0000259" key="12">
    <source>
        <dbReference type="PROSITE" id="PS51321"/>
    </source>
</evidence>
<feature type="domain" description="TFIIS N-terminal" evidence="11">
    <location>
        <begin position="5"/>
        <end position="83"/>
    </location>
</feature>
<evidence type="ECO:0000256" key="6">
    <source>
        <dbReference type="PROSITE-ProRule" id="PRU00472"/>
    </source>
</evidence>
<dbReference type="SUPFAM" id="SSF57783">
    <property type="entry name" value="Zinc beta-ribbon"/>
    <property type="match status" value="1"/>
</dbReference>
<dbReference type="FunFam" id="2.20.25.10:FF:000001">
    <property type="entry name" value="Probable Transcription elongation factor S-II"/>
    <property type="match status" value="1"/>
</dbReference>
<dbReference type="PROSITE" id="PS51133">
    <property type="entry name" value="ZF_TFIIS_2"/>
    <property type="match status" value="1"/>
</dbReference>
<dbReference type="GO" id="GO:0031440">
    <property type="term" value="P:regulation of mRNA 3'-end processing"/>
    <property type="evidence" value="ECO:0007669"/>
    <property type="project" value="TreeGrafter"/>
</dbReference>
<keyword evidence="5 7" id="KW-0539">Nucleus</keyword>
<dbReference type="GO" id="GO:0031564">
    <property type="term" value="P:transcription antitermination"/>
    <property type="evidence" value="ECO:0007669"/>
    <property type="project" value="TreeGrafter"/>
</dbReference>
<dbReference type="PIRSF" id="PIRSF006704">
    <property type="entry name" value="TF_IIS"/>
    <property type="match status" value="1"/>
</dbReference>
<accession>A0AAN9UM34</accession>
<feature type="region of interest" description="Disordered" evidence="9">
    <location>
        <begin position="83"/>
        <end position="109"/>
    </location>
</feature>
<dbReference type="SMART" id="SM00510">
    <property type="entry name" value="TFS2M"/>
    <property type="match status" value="1"/>
</dbReference>
<dbReference type="PANTHER" id="PTHR11477:SF0">
    <property type="entry name" value="IP08861P-RELATED"/>
    <property type="match status" value="1"/>
</dbReference>
<dbReference type="PROSITE" id="PS51321">
    <property type="entry name" value="TFIIS_CENTRAL"/>
    <property type="match status" value="1"/>
</dbReference>
<organism evidence="13 14">
    <name type="scientific">Diatrype stigma</name>
    <dbReference type="NCBI Taxonomy" id="117547"/>
    <lineage>
        <taxon>Eukaryota</taxon>
        <taxon>Fungi</taxon>
        <taxon>Dikarya</taxon>
        <taxon>Ascomycota</taxon>
        <taxon>Pezizomycotina</taxon>
        <taxon>Sordariomycetes</taxon>
        <taxon>Xylariomycetidae</taxon>
        <taxon>Xylariales</taxon>
        <taxon>Diatrypaceae</taxon>
        <taxon>Diatrype</taxon>
    </lineage>
</organism>
<dbReference type="Gene3D" id="2.20.25.10">
    <property type="match status" value="1"/>
</dbReference>
<dbReference type="GO" id="GO:0006362">
    <property type="term" value="P:transcription elongation by RNA polymerase I"/>
    <property type="evidence" value="ECO:0007669"/>
    <property type="project" value="TreeGrafter"/>
</dbReference>
<evidence type="ECO:0000259" key="10">
    <source>
        <dbReference type="PROSITE" id="PS51133"/>
    </source>
</evidence>
<evidence type="ECO:0000256" key="7">
    <source>
        <dbReference type="PROSITE-ProRule" id="PRU00649"/>
    </source>
</evidence>
<sequence>MMNQRELEARIKALHKATQANEPATSIISLMDSLKKEDVPTEEMLRTTKAGLVVGKLRSNVNKDIARVAGEVVAKWRKGVQAEKHAKGSALGRTSSSPAPAKAASPAPKVLTVNKKKYEGNPETRKFTTDKVDINRTGSKTRDNCIGLLYNGLAYRSRESEDNVIIRAVEVESAAYRAYKGETKEYKEKIRSLFQNLKNRQNAELGRNVMSGALPADRFVILSSKELMSAEQRKADAELEEENLRKAQAPVSEKSISDTFECSNCKQRKVSYTQAQTRSADEPMTTFCECLNCGKRWKFS</sequence>
<comment type="similarity">
    <text evidence="8">Belongs to the TFS-II family.</text>
</comment>
<dbReference type="GO" id="GO:0003746">
    <property type="term" value="F:translation elongation factor activity"/>
    <property type="evidence" value="ECO:0007669"/>
    <property type="project" value="UniProtKB-KW"/>
</dbReference>
<evidence type="ECO:0000313" key="13">
    <source>
        <dbReference type="EMBL" id="KAK7751179.1"/>
    </source>
</evidence>
<dbReference type="InterPro" id="IPR035100">
    <property type="entry name" value="TF_IIS-typ"/>
</dbReference>
<dbReference type="InterPro" id="IPR003617">
    <property type="entry name" value="TFIIS/CRSP70_N_sub"/>
</dbReference>
<dbReference type="GO" id="GO:0008270">
    <property type="term" value="F:zinc ion binding"/>
    <property type="evidence" value="ECO:0007669"/>
    <property type="project" value="UniProtKB-UniRule"/>
</dbReference>
<dbReference type="SMART" id="SM00440">
    <property type="entry name" value="ZnF_C2C2"/>
    <property type="match status" value="1"/>
</dbReference>
<keyword evidence="13" id="KW-0648">Protein biosynthesis</keyword>
<dbReference type="InterPro" id="IPR006289">
    <property type="entry name" value="TFSII"/>
</dbReference>
<dbReference type="NCBIfam" id="TIGR01385">
    <property type="entry name" value="TFSII"/>
    <property type="match status" value="1"/>
</dbReference>
<protein>
    <recommendedName>
        <fullName evidence="8">Transcription elongation factor</fullName>
    </recommendedName>
</protein>
<feature type="domain" description="TFIIS-type" evidence="10">
    <location>
        <begin position="258"/>
        <end position="298"/>
    </location>
</feature>
<dbReference type="InterPro" id="IPR035441">
    <property type="entry name" value="TFIIS/LEDGF_dom_sf"/>
</dbReference>
<dbReference type="InterPro" id="IPR001222">
    <property type="entry name" value="Znf_TFIIS"/>
</dbReference>
<keyword evidence="8" id="KW-0805">Transcription regulation</keyword>
<keyword evidence="3 6" id="KW-0863">Zinc-finger</keyword>
<keyword evidence="13" id="KW-0251">Elongation factor</keyword>
<evidence type="ECO:0000256" key="3">
    <source>
        <dbReference type="ARBA" id="ARBA00022771"/>
    </source>
</evidence>
<dbReference type="EMBL" id="JAKJXP020000053">
    <property type="protein sequence ID" value="KAK7751179.1"/>
    <property type="molecule type" value="Genomic_DNA"/>
</dbReference>
<dbReference type="GO" id="GO:0006368">
    <property type="term" value="P:transcription elongation by RNA polymerase II"/>
    <property type="evidence" value="ECO:0007669"/>
    <property type="project" value="InterPro"/>
</dbReference>
<dbReference type="SMART" id="SM00509">
    <property type="entry name" value="TFS2N"/>
    <property type="match status" value="1"/>
</dbReference>
<comment type="caution">
    <text evidence="13">The sequence shown here is derived from an EMBL/GenBank/DDBJ whole genome shotgun (WGS) entry which is preliminary data.</text>
</comment>
<dbReference type="FunFam" id="1.10.472.30:FF:000003">
    <property type="entry name" value="Transcription elongation factor S-II"/>
    <property type="match status" value="1"/>
</dbReference>
<dbReference type="PROSITE" id="PS51319">
    <property type="entry name" value="TFIIS_N"/>
    <property type="match status" value="1"/>
</dbReference>
<dbReference type="Gene3D" id="1.10.472.30">
    <property type="entry name" value="Transcription elongation factor S-II, central domain"/>
    <property type="match status" value="1"/>
</dbReference>
<evidence type="ECO:0000256" key="2">
    <source>
        <dbReference type="ARBA" id="ARBA00022723"/>
    </source>
</evidence>
<feature type="compositionally biased region" description="Low complexity" evidence="9">
    <location>
        <begin position="95"/>
        <end position="109"/>
    </location>
</feature>
<dbReference type="GO" id="GO:0000977">
    <property type="term" value="F:RNA polymerase II transcription regulatory region sequence-specific DNA binding"/>
    <property type="evidence" value="ECO:0007669"/>
    <property type="project" value="TreeGrafter"/>
</dbReference>
<dbReference type="PROSITE" id="PS00466">
    <property type="entry name" value="ZF_TFIIS_1"/>
    <property type="match status" value="1"/>
</dbReference>
<evidence type="ECO:0000256" key="9">
    <source>
        <dbReference type="SAM" id="MobiDB-lite"/>
    </source>
</evidence>
<reference evidence="13 14" key="1">
    <citation type="submission" date="2024-02" db="EMBL/GenBank/DDBJ databases">
        <title>De novo assembly and annotation of 12 fungi associated with fruit tree decline syndrome in Ontario, Canada.</title>
        <authorList>
            <person name="Sulman M."/>
            <person name="Ellouze W."/>
            <person name="Ilyukhin E."/>
        </authorList>
    </citation>
    <scope>NUCLEOTIDE SEQUENCE [LARGE SCALE GENOMIC DNA]</scope>
    <source>
        <strain evidence="13 14">M11/M66-122</strain>
    </source>
</reference>
<evidence type="ECO:0000256" key="8">
    <source>
        <dbReference type="RuleBase" id="RU368078"/>
    </source>
</evidence>
<evidence type="ECO:0000256" key="1">
    <source>
        <dbReference type="ARBA" id="ARBA00004123"/>
    </source>
</evidence>
<dbReference type="AlphaFoldDB" id="A0AAN9UM34"/>
<dbReference type="InterPro" id="IPR017923">
    <property type="entry name" value="TFIIS_N"/>
</dbReference>
<evidence type="ECO:0000256" key="4">
    <source>
        <dbReference type="ARBA" id="ARBA00022833"/>
    </source>
</evidence>
<dbReference type="Pfam" id="PF07500">
    <property type="entry name" value="TFIIS_M"/>
    <property type="match status" value="1"/>
</dbReference>
<comment type="function">
    <text evidence="8">Necessary for efficient RNA polymerase II transcription elongation past template-encoded arresting sites.</text>
</comment>
<dbReference type="CDD" id="cd13749">
    <property type="entry name" value="Zn-ribbon_TFIIS"/>
    <property type="match status" value="1"/>
</dbReference>
<gene>
    <name evidence="13" type="primary">tfs1</name>
    <name evidence="13" type="ORF">SLS62_006863</name>
</gene>